<gene>
    <name evidence="8" type="ORF">Ocin01_19098</name>
</gene>
<evidence type="ECO:0000256" key="6">
    <source>
        <dbReference type="ARBA" id="ARBA00035183"/>
    </source>
</evidence>
<evidence type="ECO:0000313" key="8">
    <source>
        <dbReference type="EMBL" id="ODM87584.1"/>
    </source>
</evidence>
<dbReference type="OrthoDB" id="9939609at2759"/>
<evidence type="ECO:0000313" key="9">
    <source>
        <dbReference type="Proteomes" id="UP000094527"/>
    </source>
</evidence>
<dbReference type="PANTHER" id="PTHR31542">
    <property type="entry name" value="39A RIBOSOMAL PROTEIN L50, MITOCHONDRIAL"/>
    <property type="match status" value="1"/>
</dbReference>
<dbReference type="GO" id="GO:0005762">
    <property type="term" value="C:mitochondrial large ribosomal subunit"/>
    <property type="evidence" value="ECO:0007669"/>
    <property type="project" value="TreeGrafter"/>
</dbReference>
<evidence type="ECO:0000256" key="5">
    <source>
        <dbReference type="ARBA" id="ARBA00023274"/>
    </source>
</evidence>
<accession>A0A1D2M3R8</accession>
<evidence type="ECO:0000256" key="1">
    <source>
        <dbReference type="ARBA" id="ARBA00004173"/>
    </source>
</evidence>
<keyword evidence="3 8" id="KW-0689">Ribosomal protein</keyword>
<dbReference type="InterPro" id="IPR018305">
    <property type="entry name" value="Ribosomal_m50"/>
</dbReference>
<keyword evidence="4" id="KW-0496">Mitochondrion</keyword>
<sequence>MLRKAVVWPPQVKEVVASRCAAAEGNWNLNVSSVYLPQYQSVRARSKHETHKHLTFSKMGKNFTRRPLIDQKLLKQGAPVSATLDLGDMTKVRKFEFDVAALNTRGFLRYQKAYAPPTNAKETVLQLCESVFSKESAKGEGYLMNAKITDSRLKYDLLSKLYNEFQHAVPNSMLHMMETVGDVVQFYCTPIEIHTPYEELIRNKANLPPNLHVQKDPIRFQPGTDTDIFDGQTAFNKSSTIVTGLRAKKKFPGFQAKMTWP</sequence>
<evidence type="ECO:0000256" key="7">
    <source>
        <dbReference type="ARBA" id="ARBA00035398"/>
    </source>
</evidence>
<protein>
    <recommendedName>
        <fullName evidence="6">Large ribosomal subunit protein mL50</fullName>
    </recommendedName>
    <alternativeName>
        <fullName evidence="7">39S ribosomal protein L50, mitochondrial</fullName>
    </alternativeName>
</protein>
<dbReference type="PANTHER" id="PTHR31542:SF1">
    <property type="entry name" value="LARGE RIBOSOMAL SUBUNIT PROTEIN ML50"/>
    <property type="match status" value="1"/>
</dbReference>
<organism evidence="8 9">
    <name type="scientific">Orchesella cincta</name>
    <name type="common">Springtail</name>
    <name type="synonym">Podura cincta</name>
    <dbReference type="NCBI Taxonomy" id="48709"/>
    <lineage>
        <taxon>Eukaryota</taxon>
        <taxon>Metazoa</taxon>
        <taxon>Ecdysozoa</taxon>
        <taxon>Arthropoda</taxon>
        <taxon>Hexapoda</taxon>
        <taxon>Collembola</taxon>
        <taxon>Entomobryomorpha</taxon>
        <taxon>Entomobryoidea</taxon>
        <taxon>Orchesellidae</taxon>
        <taxon>Orchesellinae</taxon>
        <taxon>Orchesella</taxon>
    </lineage>
</organism>
<dbReference type="OMA" id="HIQYEYV"/>
<dbReference type="STRING" id="48709.A0A1D2M3R8"/>
<dbReference type="Pfam" id="PF10501">
    <property type="entry name" value="Ribosomal_L50"/>
    <property type="match status" value="1"/>
</dbReference>
<keyword evidence="9" id="KW-1185">Reference proteome</keyword>
<dbReference type="AlphaFoldDB" id="A0A1D2M3R8"/>
<comment type="caution">
    <text evidence="8">The sequence shown here is derived from an EMBL/GenBank/DDBJ whole genome shotgun (WGS) entry which is preliminary data.</text>
</comment>
<evidence type="ECO:0000256" key="3">
    <source>
        <dbReference type="ARBA" id="ARBA00022980"/>
    </source>
</evidence>
<evidence type="ECO:0000256" key="4">
    <source>
        <dbReference type="ARBA" id="ARBA00023128"/>
    </source>
</evidence>
<evidence type="ECO:0000256" key="2">
    <source>
        <dbReference type="ARBA" id="ARBA00008860"/>
    </source>
</evidence>
<keyword evidence="5" id="KW-0687">Ribonucleoprotein</keyword>
<proteinExistence type="inferred from homology"/>
<comment type="similarity">
    <text evidence="2">Belongs to the mitochondrion-specific ribosomal protein mL50 family.</text>
</comment>
<reference evidence="8 9" key="1">
    <citation type="journal article" date="2016" name="Genome Biol. Evol.">
        <title>Gene Family Evolution Reflects Adaptation to Soil Environmental Stressors in the Genome of the Collembolan Orchesella cincta.</title>
        <authorList>
            <person name="Faddeeva-Vakhrusheva A."/>
            <person name="Derks M.F."/>
            <person name="Anvar S.Y."/>
            <person name="Agamennone V."/>
            <person name="Suring W."/>
            <person name="Smit S."/>
            <person name="van Straalen N.M."/>
            <person name="Roelofs D."/>
        </authorList>
    </citation>
    <scope>NUCLEOTIDE SEQUENCE [LARGE SCALE GENOMIC DNA]</scope>
    <source>
        <tissue evidence="8">Mixed pool</tissue>
    </source>
</reference>
<dbReference type="EMBL" id="LJIJ01005020">
    <property type="protein sequence ID" value="ODM87584.1"/>
    <property type="molecule type" value="Genomic_DNA"/>
</dbReference>
<comment type="subcellular location">
    <subcellularLocation>
        <location evidence="1">Mitochondrion</location>
    </subcellularLocation>
</comment>
<name>A0A1D2M3R8_ORCCI</name>
<dbReference type="Proteomes" id="UP000094527">
    <property type="component" value="Unassembled WGS sequence"/>
</dbReference>